<feature type="domain" description="Trafficking protein particle complex subunit 13 middle" evidence="4">
    <location>
        <begin position="173"/>
        <end position="303"/>
    </location>
</feature>
<dbReference type="AlphaFoldDB" id="A0A8J2PV64"/>
<feature type="domain" description="Trafficking protein particle complex subunit 13 N-terminal" evidence="2">
    <location>
        <begin position="10"/>
        <end position="169"/>
    </location>
</feature>
<dbReference type="Proteomes" id="UP000708208">
    <property type="component" value="Unassembled WGS sequence"/>
</dbReference>
<evidence type="ECO:0008006" key="7">
    <source>
        <dbReference type="Google" id="ProtNLM"/>
    </source>
</evidence>
<dbReference type="PANTHER" id="PTHR13134">
    <property type="entry name" value="TRAFFICKING PROTEIN PARTICLE COMPLEX SUBUNIT 13"/>
    <property type="match status" value="1"/>
</dbReference>
<dbReference type="InterPro" id="IPR055427">
    <property type="entry name" value="TRAPPC13_N"/>
</dbReference>
<sequence>MSEGRDTKSLLTIKVLRLVRPNLIGPLALSGDSHDLPGDLWERELKSDVTSVPGIEALSLGKFLRLPQGFGNMYLGETFSSYVCIQNESPTVVTNVSCKVELQTNTQKFVLSDDRTMSEIKTGSTLDIVMHHEVKEMGKHMLICTLTYTVPGAISAEPVTLERFFRFQVKKPLDVKTKLYNAENDEVFLEAQVQNITSSAICLERISLEPSSCFSCTPLTSTVDEFDSIKKVSLGSLPKLPLQPMRSNVMLDVENSQQFLYRLSPIADNARSATNIGKLDIVWRTSLGDKGRLQTSQLQRQPPVLNDLKFSVDKMPSICTVDVPFDVTCKLTNTTSEREMDLQLELESPSTDGYVWLGITRTKIGPLAPSSSREMNLAIFPTRMGLINLSGIRIVDLNRGEKFSYNDVVQVLIMNENLQPSQ</sequence>
<evidence type="ECO:0000259" key="3">
    <source>
        <dbReference type="Pfam" id="PF23643"/>
    </source>
</evidence>
<organism evidence="5 6">
    <name type="scientific">Allacma fusca</name>
    <dbReference type="NCBI Taxonomy" id="39272"/>
    <lineage>
        <taxon>Eukaryota</taxon>
        <taxon>Metazoa</taxon>
        <taxon>Ecdysozoa</taxon>
        <taxon>Arthropoda</taxon>
        <taxon>Hexapoda</taxon>
        <taxon>Collembola</taxon>
        <taxon>Symphypleona</taxon>
        <taxon>Sminthuridae</taxon>
        <taxon>Allacma</taxon>
    </lineage>
</organism>
<gene>
    <name evidence="5" type="ORF">AFUS01_LOCUS43792</name>
</gene>
<comment type="caution">
    <text evidence="5">The sequence shown here is derived from an EMBL/GenBank/DDBJ whole genome shotgun (WGS) entry which is preliminary data.</text>
</comment>
<dbReference type="InterPro" id="IPR055429">
    <property type="entry name" value="TRAPPC13_M"/>
</dbReference>
<dbReference type="PANTHER" id="PTHR13134:SF3">
    <property type="entry name" value="TRAFFICKING PROTEIN PARTICLE COMPLEX SUBUNIT 13"/>
    <property type="match status" value="1"/>
</dbReference>
<dbReference type="Pfam" id="PF23643">
    <property type="entry name" value="TRAPPC13_C"/>
    <property type="match status" value="1"/>
</dbReference>
<dbReference type="Pfam" id="PF23647">
    <property type="entry name" value="TRAPPC13_M"/>
    <property type="match status" value="1"/>
</dbReference>
<reference evidence="5" key="1">
    <citation type="submission" date="2021-06" db="EMBL/GenBank/DDBJ databases">
        <authorList>
            <person name="Hodson N. C."/>
            <person name="Mongue J. A."/>
            <person name="Jaron S. K."/>
        </authorList>
    </citation>
    <scope>NUCLEOTIDE SEQUENCE</scope>
</reference>
<dbReference type="InterPro" id="IPR055428">
    <property type="entry name" value="TRAPPC13_C"/>
</dbReference>
<comment type="similarity">
    <text evidence="1">Belongs to the TRAPPC13 family.</text>
</comment>
<evidence type="ECO:0000259" key="2">
    <source>
        <dbReference type="Pfam" id="PF06159"/>
    </source>
</evidence>
<dbReference type="OrthoDB" id="10250284at2759"/>
<dbReference type="Pfam" id="PF06159">
    <property type="entry name" value="TRAPPC13_N"/>
    <property type="match status" value="1"/>
</dbReference>
<dbReference type="GO" id="GO:1990072">
    <property type="term" value="C:TRAPPIII protein complex"/>
    <property type="evidence" value="ECO:0007669"/>
    <property type="project" value="TreeGrafter"/>
</dbReference>
<protein>
    <recommendedName>
        <fullName evidence="7">Trafficking protein particle complex subunit 13</fullName>
    </recommendedName>
</protein>
<keyword evidence="6" id="KW-1185">Reference proteome</keyword>
<evidence type="ECO:0000259" key="4">
    <source>
        <dbReference type="Pfam" id="PF23647"/>
    </source>
</evidence>
<evidence type="ECO:0000313" key="5">
    <source>
        <dbReference type="EMBL" id="CAG7834269.1"/>
    </source>
</evidence>
<accession>A0A8J2PV64</accession>
<dbReference type="InterPro" id="IPR010378">
    <property type="entry name" value="TRAPPC13"/>
</dbReference>
<dbReference type="EMBL" id="CAJVCH010570173">
    <property type="protein sequence ID" value="CAG7834269.1"/>
    <property type="molecule type" value="Genomic_DNA"/>
</dbReference>
<proteinExistence type="inferred from homology"/>
<evidence type="ECO:0000313" key="6">
    <source>
        <dbReference type="Proteomes" id="UP000708208"/>
    </source>
</evidence>
<feature type="domain" description="Trafficking protein particle complex subunit 13 C-terminal" evidence="3">
    <location>
        <begin position="316"/>
        <end position="413"/>
    </location>
</feature>
<name>A0A8J2PV64_9HEXA</name>
<evidence type="ECO:0000256" key="1">
    <source>
        <dbReference type="ARBA" id="ARBA00010785"/>
    </source>
</evidence>